<dbReference type="STRING" id="51351.M4EQZ2"/>
<dbReference type="Proteomes" id="UP000011750">
    <property type="component" value="Chromosome A09"/>
</dbReference>
<reference evidence="3" key="3">
    <citation type="submission" date="2023-03" db="UniProtKB">
        <authorList>
            <consortium name="EnsemblPlants"/>
        </authorList>
    </citation>
    <scope>IDENTIFICATION</scope>
    <source>
        <strain evidence="3">cv. Chiifu-401-42</strain>
    </source>
</reference>
<keyword evidence="2" id="KW-0472">Membrane</keyword>
<feature type="transmembrane region" description="Helical" evidence="2">
    <location>
        <begin position="408"/>
        <end position="426"/>
    </location>
</feature>
<dbReference type="Pfam" id="PF04842">
    <property type="entry name" value="DUF639"/>
    <property type="match status" value="1"/>
</dbReference>
<name>M4EQZ2_BRACM</name>
<reference evidence="3 4" key="2">
    <citation type="journal article" date="2018" name="Hortic Res">
        <title>Improved Brassica rapa reference genome by single-molecule sequencing and chromosome conformation capture technologies.</title>
        <authorList>
            <person name="Zhang L."/>
            <person name="Cai X."/>
            <person name="Wu J."/>
            <person name="Liu M."/>
            <person name="Grob S."/>
            <person name="Cheng F."/>
            <person name="Liang J."/>
            <person name="Cai C."/>
            <person name="Liu Z."/>
            <person name="Liu B."/>
            <person name="Wang F."/>
            <person name="Li S."/>
            <person name="Liu F."/>
            <person name="Li X."/>
            <person name="Cheng L."/>
            <person name="Yang W."/>
            <person name="Li M.H."/>
            <person name="Grossniklaus U."/>
            <person name="Zheng H."/>
            <person name="Wang X."/>
        </authorList>
    </citation>
    <scope>NUCLEOTIDE SEQUENCE [LARGE SCALE GENOMIC DNA]</scope>
    <source>
        <strain evidence="3 4">cv. Chiifu-401-42</strain>
    </source>
</reference>
<feature type="transmembrane region" description="Helical" evidence="2">
    <location>
        <begin position="432"/>
        <end position="450"/>
    </location>
</feature>
<dbReference type="OMA" id="MAKEHDG"/>
<keyword evidence="2" id="KW-1133">Transmembrane helix</keyword>
<dbReference type="AlphaFoldDB" id="M4EQZ2"/>
<dbReference type="Gramene" id="Bra031215.1">
    <property type="protein sequence ID" value="Bra031215.1-P"/>
    <property type="gene ID" value="Bra031215"/>
</dbReference>
<proteinExistence type="predicted"/>
<reference evidence="3 4" key="1">
    <citation type="journal article" date="2011" name="Nat. Genet.">
        <title>The genome of the mesopolyploid crop species Brassica rapa.</title>
        <authorList>
            <consortium name="Brassica rapa Genome Sequencing Project Consortium"/>
            <person name="Wang X."/>
            <person name="Wang H."/>
            <person name="Wang J."/>
            <person name="Sun R."/>
            <person name="Wu J."/>
            <person name="Liu S."/>
            <person name="Bai Y."/>
            <person name="Mun J.H."/>
            <person name="Bancroft I."/>
            <person name="Cheng F."/>
            <person name="Huang S."/>
            <person name="Li X."/>
            <person name="Hua W."/>
            <person name="Wang J."/>
            <person name="Wang X."/>
            <person name="Freeling M."/>
            <person name="Pires J.C."/>
            <person name="Paterson A.H."/>
            <person name="Chalhoub B."/>
            <person name="Wang B."/>
            <person name="Hayward A."/>
            <person name="Sharpe A.G."/>
            <person name="Park B.S."/>
            <person name="Weisshaar B."/>
            <person name="Liu B."/>
            <person name="Li B."/>
            <person name="Liu B."/>
            <person name="Tong C."/>
            <person name="Song C."/>
            <person name="Duran C."/>
            <person name="Peng C."/>
            <person name="Geng C."/>
            <person name="Koh C."/>
            <person name="Lin C."/>
            <person name="Edwards D."/>
            <person name="Mu D."/>
            <person name="Shen D."/>
            <person name="Soumpourou E."/>
            <person name="Li F."/>
            <person name="Fraser F."/>
            <person name="Conant G."/>
            <person name="Lassalle G."/>
            <person name="King G.J."/>
            <person name="Bonnema G."/>
            <person name="Tang H."/>
            <person name="Wang H."/>
            <person name="Belcram H."/>
            <person name="Zhou H."/>
            <person name="Hirakawa H."/>
            <person name="Abe H."/>
            <person name="Guo H."/>
            <person name="Wang H."/>
            <person name="Jin H."/>
            <person name="Parkin I.A."/>
            <person name="Batley J."/>
            <person name="Kim J.S."/>
            <person name="Just J."/>
            <person name="Li J."/>
            <person name="Xu J."/>
            <person name="Deng J."/>
            <person name="Kim J.A."/>
            <person name="Li J."/>
            <person name="Yu J."/>
            <person name="Meng J."/>
            <person name="Wang J."/>
            <person name="Min J."/>
            <person name="Poulain J."/>
            <person name="Wang J."/>
            <person name="Hatakeyama K."/>
            <person name="Wu K."/>
            <person name="Wang L."/>
            <person name="Fang L."/>
            <person name="Trick M."/>
            <person name="Links M.G."/>
            <person name="Zhao M."/>
            <person name="Jin M."/>
            <person name="Ramchiary N."/>
            <person name="Drou N."/>
            <person name="Berkman P.J."/>
            <person name="Cai Q."/>
            <person name="Huang Q."/>
            <person name="Li R."/>
            <person name="Tabata S."/>
            <person name="Cheng S."/>
            <person name="Zhang S."/>
            <person name="Zhang S."/>
            <person name="Huang S."/>
            <person name="Sato S."/>
            <person name="Sun S."/>
            <person name="Kwon S.J."/>
            <person name="Choi S.R."/>
            <person name="Lee T.H."/>
            <person name="Fan W."/>
            <person name="Zhao X."/>
            <person name="Tan X."/>
            <person name="Xu X."/>
            <person name="Wang Y."/>
            <person name="Qiu Y."/>
            <person name="Yin Y."/>
            <person name="Li Y."/>
            <person name="Du Y."/>
            <person name="Liao Y."/>
            <person name="Lim Y."/>
            <person name="Narusaka Y."/>
            <person name="Wang Y."/>
            <person name="Wang Z."/>
            <person name="Li Z."/>
            <person name="Wang Z."/>
            <person name="Xiong Z."/>
            <person name="Zhang Z."/>
        </authorList>
    </citation>
    <scope>NUCLEOTIDE SEQUENCE [LARGE SCALE GENOMIC DNA]</scope>
    <source>
        <strain evidence="3 4">cv. Chiifu-401-42</strain>
    </source>
</reference>
<keyword evidence="1" id="KW-0175">Coiled coil</keyword>
<protein>
    <submittedName>
        <fullName evidence="3">Uncharacterized protein</fullName>
    </submittedName>
</protein>
<dbReference type="PANTHER" id="PTHR31860:SF5">
    <property type="entry name" value="ARGH (DUF639)"/>
    <property type="match status" value="1"/>
</dbReference>
<organism evidence="3 4">
    <name type="scientific">Brassica campestris</name>
    <name type="common">Field mustard</name>
    <dbReference type="NCBI Taxonomy" id="3711"/>
    <lineage>
        <taxon>Eukaryota</taxon>
        <taxon>Viridiplantae</taxon>
        <taxon>Streptophyta</taxon>
        <taxon>Embryophyta</taxon>
        <taxon>Tracheophyta</taxon>
        <taxon>Spermatophyta</taxon>
        <taxon>Magnoliopsida</taxon>
        <taxon>eudicotyledons</taxon>
        <taxon>Gunneridae</taxon>
        <taxon>Pentapetalae</taxon>
        <taxon>rosids</taxon>
        <taxon>malvids</taxon>
        <taxon>Brassicales</taxon>
        <taxon>Brassicaceae</taxon>
        <taxon>Brassiceae</taxon>
        <taxon>Brassica</taxon>
    </lineage>
</organism>
<dbReference type="EnsemblPlants" id="Bra031215.1">
    <property type="protein sequence ID" value="Bra031215.1-P"/>
    <property type="gene ID" value="Bra031215"/>
</dbReference>
<evidence type="ECO:0000313" key="3">
    <source>
        <dbReference type="EnsemblPlants" id="Bra031215.1-P"/>
    </source>
</evidence>
<dbReference type="eggNOG" id="ENOG502QVNF">
    <property type="taxonomic scope" value="Eukaryota"/>
</dbReference>
<evidence type="ECO:0000256" key="1">
    <source>
        <dbReference type="SAM" id="Coils"/>
    </source>
</evidence>
<keyword evidence="2" id="KW-0812">Transmembrane</keyword>
<accession>M4EQZ2</accession>
<evidence type="ECO:0000256" key="2">
    <source>
        <dbReference type="SAM" id="Phobius"/>
    </source>
</evidence>
<dbReference type="PANTHER" id="PTHR31860">
    <property type="entry name" value="HEAT-INDUCIBLE TRANSCRIPTION REPRESSOR (DUF639)-RELATED"/>
    <property type="match status" value="1"/>
</dbReference>
<feature type="coiled-coil region" evidence="1">
    <location>
        <begin position="243"/>
        <end position="280"/>
    </location>
</feature>
<dbReference type="InterPro" id="IPR006927">
    <property type="entry name" value="DUF639"/>
</dbReference>
<feature type="transmembrane region" description="Helical" evidence="2">
    <location>
        <begin position="316"/>
        <end position="344"/>
    </location>
</feature>
<dbReference type="InParanoid" id="M4EQZ2"/>
<keyword evidence="4" id="KW-1185">Reference proteome</keyword>
<sequence>MEHLSSIANDVVLRCSQELGSTIDEIVEEFDHVNGSLPKEAIGRLTLTNYGLYFEAAGIINYEDALKVDLTKDGGSSAKPISTGPWGAPLLDKAIVYDSPDFKDGIVLEFPEMTSSTRRDHWLMLVKEITLMHQFLKKYNVESPLQAWEILSRTILGVIRLHAAREMLRISPPDPKKFLIFSLFEEVPKGDFVLEELAEISQKVGTAKTPCSSSSILRNMNMEQLGNILKEAEEDKCKEKGKVIDKEEMLVSLESAVNQTREEGKEIEKAKATTTELEEEGITESVAVLMELMRPMQDALPWFQEVLNWERPSRTLFVLSITILIVYKEWVGKAIAACLVWMVVRMAQARQMKLHTKSEDAVKVSTESDQTMTESIVSAQYGLIRLHQLIQHVNITIMKLRSIYASKHASMVMASILALAIFFAVVPFKLVIMFGTIYCFVMTSSVGRYMSNDQSNRRMKEWWDSIPIVPVRVLNSASK</sequence>
<dbReference type="HOGENOM" id="CLU_007765_1_0_1"/>
<evidence type="ECO:0000313" key="4">
    <source>
        <dbReference type="Proteomes" id="UP000011750"/>
    </source>
</evidence>